<gene>
    <name evidence="2" type="ORF">FRX31_007192</name>
</gene>
<dbReference type="AlphaFoldDB" id="A0A7J6X4C5"/>
<organism evidence="2 3">
    <name type="scientific">Thalictrum thalictroides</name>
    <name type="common">Rue-anemone</name>
    <name type="synonym">Anemone thalictroides</name>
    <dbReference type="NCBI Taxonomy" id="46969"/>
    <lineage>
        <taxon>Eukaryota</taxon>
        <taxon>Viridiplantae</taxon>
        <taxon>Streptophyta</taxon>
        <taxon>Embryophyta</taxon>
        <taxon>Tracheophyta</taxon>
        <taxon>Spermatophyta</taxon>
        <taxon>Magnoliopsida</taxon>
        <taxon>Ranunculales</taxon>
        <taxon>Ranunculaceae</taxon>
        <taxon>Thalictroideae</taxon>
        <taxon>Thalictrum</taxon>
    </lineage>
</organism>
<dbReference type="OrthoDB" id="2013610at2759"/>
<comment type="caution">
    <text evidence="2">The sequence shown here is derived from an EMBL/GenBank/DDBJ whole genome shotgun (WGS) entry which is preliminary data.</text>
</comment>
<keyword evidence="3" id="KW-1185">Reference proteome</keyword>
<reference evidence="2 3" key="1">
    <citation type="submission" date="2020-06" db="EMBL/GenBank/DDBJ databases">
        <title>Transcriptomic and genomic resources for Thalictrum thalictroides and T. hernandezii: Facilitating candidate gene discovery in an emerging model plant lineage.</title>
        <authorList>
            <person name="Arias T."/>
            <person name="Riano-Pachon D.M."/>
            <person name="Di Stilio V.S."/>
        </authorList>
    </citation>
    <scope>NUCLEOTIDE SEQUENCE [LARGE SCALE GENOMIC DNA]</scope>
    <source>
        <strain evidence="3">cv. WT478/WT964</strain>
        <tissue evidence="2">Leaves</tissue>
    </source>
</reference>
<feature type="compositionally biased region" description="Low complexity" evidence="1">
    <location>
        <begin position="44"/>
        <end position="67"/>
    </location>
</feature>
<evidence type="ECO:0000313" key="2">
    <source>
        <dbReference type="EMBL" id="KAF5203222.1"/>
    </source>
</evidence>
<evidence type="ECO:0000313" key="3">
    <source>
        <dbReference type="Proteomes" id="UP000554482"/>
    </source>
</evidence>
<feature type="compositionally biased region" description="Polar residues" evidence="1">
    <location>
        <begin position="73"/>
        <end position="94"/>
    </location>
</feature>
<dbReference type="EMBL" id="JABWDY010007092">
    <property type="protein sequence ID" value="KAF5203222.1"/>
    <property type="molecule type" value="Genomic_DNA"/>
</dbReference>
<evidence type="ECO:0000256" key="1">
    <source>
        <dbReference type="SAM" id="MobiDB-lite"/>
    </source>
</evidence>
<proteinExistence type="predicted"/>
<feature type="region of interest" description="Disordered" evidence="1">
    <location>
        <begin position="29"/>
        <end position="103"/>
    </location>
</feature>
<name>A0A7J6X4C5_THATH</name>
<feature type="compositionally biased region" description="Polar residues" evidence="1">
    <location>
        <begin position="29"/>
        <end position="42"/>
    </location>
</feature>
<sequence>MFSPKELNHAIALARLQEATLDYVNKTTKNCSKPSYSNQGVTFSPVNSSKSAKPNSSSFAPNSKSTSLAKPANSVSSNTSYNSIPLKKLSQQEMQARREKRLC</sequence>
<dbReference type="Proteomes" id="UP000554482">
    <property type="component" value="Unassembled WGS sequence"/>
</dbReference>
<protein>
    <submittedName>
        <fullName evidence="2">Uncharacterized protein</fullName>
    </submittedName>
</protein>
<accession>A0A7J6X4C5</accession>